<dbReference type="Pfam" id="PF10145">
    <property type="entry name" value="PhageMin_Tail"/>
    <property type="match status" value="1"/>
</dbReference>
<dbReference type="RefSeq" id="WP_192910251.1">
    <property type="nucleotide sequence ID" value="NZ_CP062789.1"/>
</dbReference>
<protein>
    <submittedName>
        <fullName evidence="3">Phage tail tape measure protein</fullName>
    </submittedName>
</protein>
<gene>
    <name evidence="3" type="ORF">IGS73_09335</name>
</gene>
<feature type="region of interest" description="Disordered" evidence="1">
    <location>
        <begin position="1126"/>
        <end position="1148"/>
    </location>
</feature>
<organism evidence="3 4">
    <name type="scientific">Janibacter indicus</name>
    <dbReference type="NCBI Taxonomy" id="857417"/>
    <lineage>
        <taxon>Bacteria</taxon>
        <taxon>Bacillati</taxon>
        <taxon>Actinomycetota</taxon>
        <taxon>Actinomycetes</taxon>
        <taxon>Micrococcales</taxon>
        <taxon>Intrasporangiaceae</taxon>
        <taxon>Janibacter</taxon>
    </lineage>
</organism>
<dbReference type="AlphaFoldDB" id="A0A7L9IX76"/>
<dbReference type="NCBIfam" id="TIGR01760">
    <property type="entry name" value="tape_meas_TP901"/>
    <property type="match status" value="1"/>
</dbReference>
<dbReference type="EMBL" id="CP062789">
    <property type="protein sequence ID" value="QOK21383.1"/>
    <property type="molecule type" value="Genomic_DNA"/>
</dbReference>
<dbReference type="InterPro" id="IPR010090">
    <property type="entry name" value="Phage_tape_meas"/>
</dbReference>
<evidence type="ECO:0000259" key="2">
    <source>
        <dbReference type="Pfam" id="PF10145"/>
    </source>
</evidence>
<evidence type="ECO:0000256" key="1">
    <source>
        <dbReference type="SAM" id="MobiDB-lite"/>
    </source>
</evidence>
<reference evidence="3 4" key="1">
    <citation type="submission" date="2020-10" db="EMBL/GenBank/DDBJ databases">
        <title>Janibacter indicus TT2 genome sequence.</title>
        <authorList>
            <person name="Lee K."/>
            <person name="Ganzorig M."/>
        </authorList>
    </citation>
    <scope>NUCLEOTIDE SEQUENCE [LARGE SCALE GENOMIC DNA]</scope>
    <source>
        <strain evidence="3 4">TT2</strain>
    </source>
</reference>
<evidence type="ECO:0000313" key="4">
    <source>
        <dbReference type="Proteomes" id="UP000593998"/>
    </source>
</evidence>
<evidence type="ECO:0000313" key="3">
    <source>
        <dbReference type="EMBL" id="QOK21383.1"/>
    </source>
</evidence>
<dbReference type="Proteomes" id="UP000593998">
    <property type="component" value="Chromosome"/>
</dbReference>
<name>A0A7L9IX76_9MICO</name>
<sequence>MISTVLSVDASKAVAGFKQAEKAVDDYHEALTRKSDREAWDDIGNKALIGGAAIATGLGVAAKAAIDWESAWAGVTKTVDGTPEQMAELEQGLRGLSKELPSTHEELAGVAEAAGQLGVAREDVLGFTEVAIGLGESTNMSADEAAESLAKMSNIMGTASREGVEGYERMGAALVALGNDGASTESDIMAMSLRLAGAGKQIGATEADILAMANALSSVGIEAELGGGAMSRAMLEMNSAVIGGGEELEDFARIAGMSASEFATAWREDPIAATNAFVTGLGRVGESGGDAAAALDEVGLGGTQNAQVLLRAAGASDLLTDSLKLGATAWEENAALQEEARKRYETDASKIKIATNSLRDAAIDAGASLGPMLAGAAESVAGVADAFVKLPEPVQGAATGVAGFTATTLLVGGATVKAIGWTRDLRDSIGALDQKFVGAEGSSRGFGRGIAYATTAMIALAAAGKAVDEATGNVEAGSQEAANMLLDLAENGKAAESATGVMARRWGDLSTTVEYTTQRGGAWDRTKEFFADFGTLWLSPTVWDESVTAMKNIDAGLTQLVNTGREAEALEIYKGLVDKTDGSEKAIARLNDALPGYTAAASAAKGASGDAGKAIGGMGEEMSQAAIDAEEAEKALREMRDQLELLGGGFRAEQAAMRQVEESLKGVREVTRDGGGWNELSAAMENAAGDALSLAAAQADMGRGSDVIASGIRRAREQVIQSGVDAGKSRPFMEQYANAIGLIPSQAKTIVEAAGVEESTANIMAMDDQIQLLNGKTVTVRQAGAMEAKGKVLELDGAVLGLDDKTVKVTEIGSTAAGDRVVQLGNKIWVLKGKQVPVTEKGATESTNRVDGLARKIRNDLAGKEVDARANVYGRDQVQGLTNDVGAMTDKTVTITTVVNRINRVFGDSGLMLDQSPVGLTQTFANGGFAAIGSQQPQIRAAGGLGITWAEDGAGPWEAFISGHPGKKRRSRAIAAETVERLGGQIMWDAERGLTEAFASGGVYSRWRSQLAAVNRLSNRYRWEDGSRQIQVFEDGTARWRGYGAAPAAVAQAIASLNAAQDAYEDALNAKSQPKQSRYTGQHSQAYYDTLARWAANKGKSRYTGQHSDYYYKKQAEWAAIRKQRAAGGPSGRGAFMRSTPSPHEGRTYVAPASRATYGSSSSGSTGITYARVHPSDVKAIVNGVRDGAYQGTSLQRRNELAGASIAPKGRSRGGSL</sequence>
<accession>A0A7L9IX76</accession>
<feature type="domain" description="Phage tail tape measure protein" evidence="2">
    <location>
        <begin position="93"/>
        <end position="250"/>
    </location>
</feature>
<proteinExistence type="predicted"/>